<feature type="domain" description="Ionotropic glutamate receptor C-terminal" evidence="10">
    <location>
        <begin position="367"/>
        <end position="623"/>
    </location>
</feature>
<keyword evidence="7" id="KW-0675">Receptor</keyword>
<feature type="transmembrane region" description="Helical" evidence="9">
    <location>
        <begin position="367"/>
        <end position="386"/>
    </location>
</feature>
<evidence type="ECO:0000256" key="2">
    <source>
        <dbReference type="ARBA" id="ARBA00008685"/>
    </source>
</evidence>
<evidence type="ECO:0000256" key="8">
    <source>
        <dbReference type="ARBA" id="ARBA00023180"/>
    </source>
</evidence>
<feature type="transmembrane region" description="Helical" evidence="9">
    <location>
        <begin position="423"/>
        <end position="442"/>
    </location>
</feature>
<keyword evidence="12" id="KW-1185">Reference proteome</keyword>
<comment type="caution">
    <text evidence="11">The sequence shown here is derived from an EMBL/GenBank/DDBJ whole genome shotgun (WGS) entry which is preliminary data.</text>
</comment>
<dbReference type="Pfam" id="PF00060">
    <property type="entry name" value="Lig_chan"/>
    <property type="match status" value="1"/>
</dbReference>
<dbReference type="GO" id="GO:0015276">
    <property type="term" value="F:ligand-gated monoatomic ion channel activity"/>
    <property type="evidence" value="ECO:0007669"/>
    <property type="project" value="InterPro"/>
</dbReference>
<accession>A0AAD8E4S7</accession>
<keyword evidence="4 9" id="KW-0812">Transmembrane</keyword>
<evidence type="ECO:0000256" key="4">
    <source>
        <dbReference type="ARBA" id="ARBA00022692"/>
    </source>
</evidence>
<name>A0AAD8E4S7_DIPPU</name>
<keyword evidence="6 9" id="KW-0472">Membrane</keyword>
<evidence type="ECO:0000313" key="12">
    <source>
        <dbReference type="Proteomes" id="UP001233999"/>
    </source>
</evidence>
<dbReference type="Proteomes" id="UP001233999">
    <property type="component" value="Unassembled WGS sequence"/>
</dbReference>
<dbReference type="EMBL" id="JASPKZ010009369">
    <property type="protein sequence ID" value="KAJ9577255.1"/>
    <property type="molecule type" value="Genomic_DNA"/>
</dbReference>
<organism evidence="11 12">
    <name type="scientific">Diploptera punctata</name>
    <name type="common">Pacific beetle cockroach</name>
    <dbReference type="NCBI Taxonomy" id="6984"/>
    <lineage>
        <taxon>Eukaryota</taxon>
        <taxon>Metazoa</taxon>
        <taxon>Ecdysozoa</taxon>
        <taxon>Arthropoda</taxon>
        <taxon>Hexapoda</taxon>
        <taxon>Insecta</taxon>
        <taxon>Pterygota</taxon>
        <taxon>Neoptera</taxon>
        <taxon>Polyneoptera</taxon>
        <taxon>Dictyoptera</taxon>
        <taxon>Blattodea</taxon>
        <taxon>Blaberoidea</taxon>
        <taxon>Blaberidae</taxon>
        <taxon>Diplopterinae</taxon>
        <taxon>Diploptera</taxon>
    </lineage>
</organism>
<dbReference type="InterPro" id="IPR001320">
    <property type="entry name" value="Iontro_rcpt_C"/>
</dbReference>
<sequence length="644" mass="74194">MGAILLTSICVVTRNDAAITNPEQVSSIEKSFIKCILEISRRYFDPDHPIGIVSYSNIPSSTGELKQDTTFKFITQQLLLEIYSSSKWTVTISNKYYSAEPLIVEDNNPYAVIIIMDDTKENILVSLVRMLIILTNKWYNPDAYIVIADMRIPNDGNIYHGYDFIFKFLWKCCRIANVVILTNVCDSDNSREFYIEVYSWLPELDMDIEKNEITSFGIIDYWKFGEDENGIFLKENVFPTKQGKDFKGLEINITGYVMAPHWAVKPDINISASNISDSKSIDIINILYGPAVDFLKTYSNSLNMKIKLCISIECALSSDIRGPYTWVSIPVDYQILPGALIDAYVFSTSNIRKIPQWQSILKVFTPSLWICVLISYVTFTFTLWFIESIIIKNKTVMMQCHNSKLIKCFLETMRPMFGSSGNINFRHTLSFLLFSVWLFYSLQINTAYQSSLVDFMTNPRYFPPLRHIKDIKESNYKVVKGDDIMDEEKLEILRMAGIENNINDSISDVTTVEQIENLAFLSRRSIVKYEATCEVDGRLCFVQMEESSHGHILGFGVRKGSFLLKPYIQIYQKLESTGIIKKWHDDFLRNTQSTRFVLDAHDLFIPLGLKHLQGTFYLLILGLLVSFFIFMCENVFSICMKQKF</sequence>
<evidence type="ECO:0000256" key="9">
    <source>
        <dbReference type="SAM" id="Phobius"/>
    </source>
</evidence>
<reference evidence="11" key="1">
    <citation type="journal article" date="2023" name="IScience">
        <title>Live-bearing cockroach genome reveals convergent evolutionary mechanisms linked to viviparity in insects and beyond.</title>
        <authorList>
            <person name="Fouks B."/>
            <person name="Harrison M.C."/>
            <person name="Mikhailova A.A."/>
            <person name="Marchal E."/>
            <person name="English S."/>
            <person name="Carruthers M."/>
            <person name="Jennings E.C."/>
            <person name="Chiamaka E.L."/>
            <person name="Frigard R.A."/>
            <person name="Pippel M."/>
            <person name="Attardo G.M."/>
            <person name="Benoit J.B."/>
            <person name="Bornberg-Bauer E."/>
            <person name="Tobe S.S."/>
        </authorList>
    </citation>
    <scope>NUCLEOTIDE SEQUENCE</scope>
    <source>
        <strain evidence="11">Stay&amp;Tobe</strain>
    </source>
</reference>
<keyword evidence="3" id="KW-1003">Cell membrane</keyword>
<evidence type="ECO:0000259" key="10">
    <source>
        <dbReference type="Pfam" id="PF00060"/>
    </source>
</evidence>
<evidence type="ECO:0000313" key="11">
    <source>
        <dbReference type="EMBL" id="KAJ9577255.1"/>
    </source>
</evidence>
<reference evidence="11" key="2">
    <citation type="submission" date="2023-05" db="EMBL/GenBank/DDBJ databases">
        <authorList>
            <person name="Fouks B."/>
        </authorList>
    </citation>
    <scope>NUCLEOTIDE SEQUENCE</scope>
    <source>
        <strain evidence="11">Stay&amp;Tobe</strain>
        <tissue evidence="11">Testes</tissue>
    </source>
</reference>
<keyword evidence="8" id="KW-0325">Glycoprotein</keyword>
<proteinExistence type="inferred from homology"/>
<keyword evidence="5 9" id="KW-1133">Transmembrane helix</keyword>
<dbReference type="GO" id="GO:0005886">
    <property type="term" value="C:plasma membrane"/>
    <property type="evidence" value="ECO:0007669"/>
    <property type="project" value="UniProtKB-SubCell"/>
</dbReference>
<protein>
    <recommendedName>
        <fullName evidence="10">Ionotropic glutamate receptor C-terminal domain-containing protein</fullName>
    </recommendedName>
</protein>
<dbReference type="Gene3D" id="1.10.287.70">
    <property type="match status" value="1"/>
</dbReference>
<dbReference type="AlphaFoldDB" id="A0AAD8E4S7"/>
<feature type="transmembrane region" description="Helical" evidence="9">
    <location>
        <begin position="616"/>
        <end position="636"/>
    </location>
</feature>
<comment type="subcellular location">
    <subcellularLocation>
        <location evidence="1">Cell membrane</location>
        <topology evidence="1">Multi-pass membrane protein</topology>
    </subcellularLocation>
</comment>
<dbReference type="GO" id="GO:0050906">
    <property type="term" value="P:detection of stimulus involved in sensory perception"/>
    <property type="evidence" value="ECO:0007669"/>
    <property type="project" value="UniProtKB-ARBA"/>
</dbReference>
<dbReference type="PANTHER" id="PTHR42643">
    <property type="entry name" value="IONOTROPIC RECEPTOR 20A-RELATED"/>
    <property type="match status" value="1"/>
</dbReference>
<evidence type="ECO:0000256" key="1">
    <source>
        <dbReference type="ARBA" id="ARBA00004651"/>
    </source>
</evidence>
<evidence type="ECO:0000256" key="3">
    <source>
        <dbReference type="ARBA" id="ARBA00022475"/>
    </source>
</evidence>
<evidence type="ECO:0000256" key="6">
    <source>
        <dbReference type="ARBA" id="ARBA00023136"/>
    </source>
</evidence>
<dbReference type="InterPro" id="IPR052192">
    <property type="entry name" value="Insect_Ionotropic_Sensory_Rcpt"/>
</dbReference>
<evidence type="ECO:0000256" key="7">
    <source>
        <dbReference type="ARBA" id="ARBA00023170"/>
    </source>
</evidence>
<dbReference type="PANTHER" id="PTHR42643:SF24">
    <property type="entry name" value="IONOTROPIC RECEPTOR 60A"/>
    <property type="match status" value="1"/>
</dbReference>
<comment type="similarity">
    <text evidence="2">Belongs to the glutamate-gated ion channel (TC 1.A.10.1) family.</text>
</comment>
<gene>
    <name evidence="11" type="ORF">L9F63_006161</name>
</gene>
<evidence type="ECO:0000256" key="5">
    <source>
        <dbReference type="ARBA" id="ARBA00022989"/>
    </source>
</evidence>